<feature type="compositionally biased region" description="Low complexity" evidence="1">
    <location>
        <begin position="356"/>
        <end position="371"/>
    </location>
</feature>
<keyword evidence="3" id="KW-1185">Reference proteome</keyword>
<feature type="compositionally biased region" description="Low complexity" evidence="1">
    <location>
        <begin position="47"/>
        <end position="59"/>
    </location>
</feature>
<feature type="compositionally biased region" description="Low complexity" evidence="1">
    <location>
        <begin position="95"/>
        <end position="110"/>
    </location>
</feature>
<dbReference type="EMBL" id="MU157825">
    <property type="protein sequence ID" value="KAF9534954.1"/>
    <property type="molecule type" value="Genomic_DNA"/>
</dbReference>
<dbReference type="AlphaFoldDB" id="A0A9P6EUJ7"/>
<reference evidence="2" key="1">
    <citation type="submission" date="2020-11" db="EMBL/GenBank/DDBJ databases">
        <authorList>
            <consortium name="DOE Joint Genome Institute"/>
            <person name="Ahrendt S."/>
            <person name="Riley R."/>
            <person name="Andreopoulos W."/>
            <person name="Labutti K."/>
            <person name="Pangilinan J."/>
            <person name="Ruiz-Duenas F.J."/>
            <person name="Barrasa J.M."/>
            <person name="Sanchez-Garcia M."/>
            <person name="Camarero S."/>
            <person name="Miyauchi S."/>
            <person name="Serrano A."/>
            <person name="Linde D."/>
            <person name="Babiker R."/>
            <person name="Drula E."/>
            <person name="Ayuso-Fernandez I."/>
            <person name="Pacheco R."/>
            <person name="Padilla G."/>
            <person name="Ferreira P."/>
            <person name="Barriuso J."/>
            <person name="Kellner H."/>
            <person name="Castanera R."/>
            <person name="Alfaro M."/>
            <person name="Ramirez L."/>
            <person name="Pisabarro A.G."/>
            <person name="Kuo A."/>
            <person name="Tritt A."/>
            <person name="Lipzen A."/>
            <person name="He G."/>
            <person name="Yan M."/>
            <person name="Ng V."/>
            <person name="Cullen D."/>
            <person name="Martin F."/>
            <person name="Rosso M.-N."/>
            <person name="Henrissat B."/>
            <person name="Hibbett D."/>
            <person name="Martinez A.T."/>
            <person name="Grigoriev I.V."/>
        </authorList>
    </citation>
    <scope>NUCLEOTIDE SEQUENCE</scope>
    <source>
        <strain evidence="2">CBS 506.95</strain>
    </source>
</reference>
<feature type="compositionally biased region" description="Basic and acidic residues" evidence="1">
    <location>
        <begin position="252"/>
        <end position="268"/>
    </location>
</feature>
<proteinExistence type="predicted"/>
<evidence type="ECO:0000256" key="1">
    <source>
        <dbReference type="SAM" id="MobiDB-lite"/>
    </source>
</evidence>
<protein>
    <submittedName>
        <fullName evidence="2">Uncharacterized protein</fullName>
    </submittedName>
</protein>
<gene>
    <name evidence="2" type="ORF">CPB83DRAFT_843224</name>
</gene>
<accession>A0A9P6EUJ7</accession>
<organism evidence="2 3">
    <name type="scientific">Crepidotus variabilis</name>
    <dbReference type="NCBI Taxonomy" id="179855"/>
    <lineage>
        <taxon>Eukaryota</taxon>
        <taxon>Fungi</taxon>
        <taxon>Dikarya</taxon>
        <taxon>Basidiomycota</taxon>
        <taxon>Agaricomycotina</taxon>
        <taxon>Agaricomycetes</taxon>
        <taxon>Agaricomycetidae</taxon>
        <taxon>Agaricales</taxon>
        <taxon>Agaricineae</taxon>
        <taxon>Crepidotaceae</taxon>
        <taxon>Crepidotus</taxon>
    </lineage>
</organism>
<dbReference type="OrthoDB" id="3059337at2759"/>
<feature type="region of interest" description="Disordered" evidence="1">
    <location>
        <begin position="1"/>
        <end position="371"/>
    </location>
</feature>
<feature type="compositionally biased region" description="Basic residues" evidence="1">
    <location>
        <begin position="343"/>
        <end position="354"/>
    </location>
</feature>
<feature type="compositionally biased region" description="Polar residues" evidence="1">
    <location>
        <begin position="8"/>
        <end position="19"/>
    </location>
</feature>
<comment type="caution">
    <text evidence="2">The sequence shown here is derived from an EMBL/GenBank/DDBJ whole genome shotgun (WGS) entry which is preliminary data.</text>
</comment>
<evidence type="ECO:0000313" key="2">
    <source>
        <dbReference type="EMBL" id="KAF9534954.1"/>
    </source>
</evidence>
<evidence type="ECO:0000313" key="3">
    <source>
        <dbReference type="Proteomes" id="UP000807306"/>
    </source>
</evidence>
<name>A0A9P6EUJ7_9AGAR</name>
<feature type="compositionally biased region" description="Polar residues" evidence="1">
    <location>
        <begin position="72"/>
        <end position="87"/>
    </location>
</feature>
<sequence length="406" mass="44351">MPALGETPITSYFSRTPSLSKRKNVPEDDPEPANSGGKGALKRLKQSPASASKHSNSSPLKKVKGSDIEDFFQTNNRNGDSNLNTPMTKMRSKGKATALPTPPTTGGVAASRRTVSEAVYTRQPLTPLPRAAASPSKQLPTPSTLMKPAIPKRRLDEFQTQAGPPWSMVSADSEEMSVPSSQSQLSDDVELSMPPPRTLLTSKSTLLDFDDDDDFVPSSQSQPSLNIITSPRRRPRKVQPEATFEIPTSQSQERELEIPPEFINRDQGRNSPRKSPTKLPQRTLSDELFPIPIQESPFAGIFPDVDNLADTEDPPGDTANFPPSQGSVTESETEDEDQEDSRRLHKASSIRKPKFSQLSTTQSSQSSIASYADASFSSLPDAVREFRSMFGEGDGSYPADFPESLR</sequence>
<dbReference type="Proteomes" id="UP000807306">
    <property type="component" value="Unassembled WGS sequence"/>
</dbReference>
<feature type="compositionally biased region" description="Polar residues" evidence="1">
    <location>
        <begin position="135"/>
        <end position="144"/>
    </location>
</feature>